<evidence type="ECO:0000256" key="10">
    <source>
        <dbReference type="SAM" id="SignalP"/>
    </source>
</evidence>
<keyword evidence="10" id="KW-0732">Signal</keyword>
<dbReference type="InterPro" id="IPR013531">
    <property type="entry name" value="Mcrtin_ACTH_cent"/>
</dbReference>
<sequence length="214" mass="24612">HSPSWFLATVILCFYGFYVDGHCLDLADCMDLNSNEQRLQCINQCTSEQEYSNYGRLSLPEQQSDEEEVEEESLSLGLLLSALSPVLNNAQDPNEEPLHSEDRRSYSMEHFRWGKPMGRKRRPIKLFTNGAVEVEPEESTEAGRVERGQGTTMDGQQRNNAKSNGKYRMTHFRWNTPPEKRYGGFMRPSSEQSHKPLLTLIRNVIVRDGQQLKN</sequence>
<evidence type="ECO:0000259" key="11">
    <source>
        <dbReference type="SMART" id="SM01363"/>
    </source>
</evidence>
<dbReference type="EMBL" id="JAFHDT010000015">
    <property type="protein sequence ID" value="KAI7800161.1"/>
    <property type="molecule type" value="Genomic_DNA"/>
</dbReference>
<feature type="signal peptide" evidence="10">
    <location>
        <begin position="1"/>
        <end position="21"/>
    </location>
</feature>
<evidence type="ECO:0000259" key="12">
    <source>
        <dbReference type="SMART" id="SM01365"/>
    </source>
</evidence>
<evidence type="ECO:0000256" key="8">
    <source>
        <dbReference type="ARBA" id="ARBA00023205"/>
    </source>
</evidence>
<dbReference type="GO" id="GO:0005576">
    <property type="term" value="C:extracellular region"/>
    <property type="evidence" value="ECO:0007669"/>
    <property type="project" value="UniProtKB-SubCell"/>
</dbReference>
<dbReference type="SMART" id="SM01363">
    <property type="entry name" value="ACTH_domain"/>
    <property type="match status" value="1"/>
</dbReference>
<evidence type="ECO:0000256" key="6">
    <source>
        <dbReference type="ARBA" id="ARBA00022685"/>
    </source>
</evidence>
<dbReference type="Proteomes" id="UP001059041">
    <property type="component" value="Linkage Group LG15"/>
</dbReference>
<evidence type="ECO:0000256" key="3">
    <source>
        <dbReference type="ARBA" id="ARBA00004613"/>
    </source>
</evidence>
<dbReference type="PRINTS" id="PR00383">
    <property type="entry name" value="MELANOCORTIN"/>
</dbReference>
<protein>
    <submittedName>
        <fullName evidence="13">Proopiomelanocortin b</fullName>
    </submittedName>
</protein>
<evidence type="ECO:0000256" key="9">
    <source>
        <dbReference type="SAM" id="MobiDB-lite"/>
    </source>
</evidence>
<reference evidence="13" key="1">
    <citation type="submission" date="2021-02" db="EMBL/GenBank/DDBJ databases">
        <title>Comparative genomics reveals that relaxation of natural selection precedes convergent phenotypic evolution of cavefish.</title>
        <authorList>
            <person name="Peng Z."/>
        </authorList>
    </citation>
    <scope>NUCLEOTIDE SEQUENCE</scope>
    <source>
        <tissue evidence="13">Muscle</tissue>
    </source>
</reference>
<evidence type="ECO:0000256" key="1">
    <source>
        <dbReference type="ARBA" id="ARBA00002965"/>
    </source>
</evidence>
<dbReference type="GO" id="GO:0007218">
    <property type="term" value="P:neuropeptide signaling pathway"/>
    <property type="evidence" value="ECO:0007669"/>
    <property type="project" value="UniProtKB-KW"/>
</dbReference>
<dbReference type="InterPro" id="IPR013532">
    <property type="entry name" value="Opioid_neuropept"/>
</dbReference>
<dbReference type="Pfam" id="PF08035">
    <property type="entry name" value="Op_neuropeptide"/>
    <property type="match status" value="1"/>
</dbReference>
<accession>A0A9W7WHV8</accession>
<evidence type="ECO:0000313" key="14">
    <source>
        <dbReference type="Proteomes" id="UP001059041"/>
    </source>
</evidence>
<dbReference type="PANTHER" id="PTHR11416:SF7">
    <property type="entry name" value="PRO-OPIOMELANOCORTIN"/>
    <property type="match status" value="1"/>
</dbReference>
<name>A0A9W7WHV8_TRIRA</name>
<comment type="function">
    <text evidence="2">Endogenous opiate.</text>
</comment>
<feature type="domain" description="Pro-opiomelanocortin/corticotropin ACTH central region" evidence="11">
    <location>
        <begin position="105"/>
        <end position="147"/>
    </location>
</feature>
<feature type="chain" id="PRO_5040737693" evidence="10">
    <location>
        <begin position="22"/>
        <end position="214"/>
    </location>
</feature>
<comment type="subcellular location">
    <subcellularLocation>
        <location evidence="3">Secreted</location>
    </subcellularLocation>
</comment>
<organism evidence="13 14">
    <name type="scientific">Triplophysa rosa</name>
    <name type="common">Cave loach</name>
    <dbReference type="NCBI Taxonomy" id="992332"/>
    <lineage>
        <taxon>Eukaryota</taxon>
        <taxon>Metazoa</taxon>
        <taxon>Chordata</taxon>
        <taxon>Craniata</taxon>
        <taxon>Vertebrata</taxon>
        <taxon>Euteleostomi</taxon>
        <taxon>Actinopterygii</taxon>
        <taxon>Neopterygii</taxon>
        <taxon>Teleostei</taxon>
        <taxon>Ostariophysi</taxon>
        <taxon>Cypriniformes</taxon>
        <taxon>Nemacheilidae</taxon>
        <taxon>Triplophysa</taxon>
    </lineage>
</organism>
<feature type="domain" description="Opiodes neuropeptide" evidence="12">
    <location>
        <begin position="182"/>
        <end position="212"/>
    </location>
</feature>
<comment type="caution">
    <text evidence="13">The sequence shown here is derived from an EMBL/GenBank/DDBJ whole genome shotgun (WGS) entry which is preliminary data.</text>
</comment>
<keyword evidence="14" id="KW-1185">Reference proteome</keyword>
<evidence type="ECO:0000256" key="2">
    <source>
        <dbReference type="ARBA" id="ARBA00003192"/>
    </source>
</evidence>
<evidence type="ECO:0000313" key="13">
    <source>
        <dbReference type="EMBL" id="KAI7800161.1"/>
    </source>
</evidence>
<dbReference type="GO" id="GO:0005184">
    <property type="term" value="F:neuropeptide hormone activity"/>
    <property type="evidence" value="ECO:0007669"/>
    <property type="project" value="TreeGrafter"/>
</dbReference>
<evidence type="ECO:0000256" key="7">
    <source>
        <dbReference type="ARBA" id="ARBA00022702"/>
    </source>
</evidence>
<dbReference type="InterPro" id="IPR050878">
    <property type="entry name" value="POMC-derived_peptides"/>
</dbReference>
<keyword evidence="6" id="KW-0165">Cleavage on pair of basic residues</keyword>
<comment type="similarity">
    <text evidence="4">Belongs to the POMC family.</text>
</comment>
<keyword evidence="7" id="KW-0372">Hormone</keyword>
<dbReference type="InterPro" id="IPR001941">
    <property type="entry name" value="PMOC"/>
</dbReference>
<keyword evidence="8" id="KW-0257">Endorphin</keyword>
<dbReference type="AlphaFoldDB" id="A0A9W7WHV8"/>
<feature type="non-terminal residue" evidence="13">
    <location>
        <position position="214"/>
    </location>
</feature>
<feature type="compositionally biased region" description="Polar residues" evidence="9">
    <location>
        <begin position="149"/>
        <end position="163"/>
    </location>
</feature>
<comment type="function">
    <text evidence="1">Stimulates the adrenal glands to release cortisol.</text>
</comment>
<dbReference type="Pfam" id="PF00976">
    <property type="entry name" value="ACTH_domain"/>
    <property type="match status" value="2"/>
</dbReference>
<gene>
    <name evidence="13" type="ORF">IRJ41_025435</name>
</gene>
<keyword evidence="5" id="KW-0964">Secreted</keyword>
<dbReference type="PANTHER" id="PTHR11416">
    <property type="entry name" value="PRO-OPIOMELANOCORTIN"/>
    <property type="match status" value="1"/>
</dbReference>
<dbReference type="SMART" id="SM01365">
    <property type="entry name" value="Op_neuropeptide"/>
    <property type="match status" value="1"/>
</dbReference>
<evidence type="ECO:0000256" key="4">
    <source>
        <dbReference type="ARBA" id="ARBA00005832"/>
    </source>
</evidence>
<proteinExistence type="inferred from homology"/>
<evidence type="ECO:0000256" key="5">
    <source>
        <dbReference type="ARBA" id="ARBA00022525"/>
    </source>
</evidence>
<feature type="region of interest" description="Disordered" evidence="9">
    <location>
        <begin position="133"/>
        <end position="164"/>
    </location>
</feature>